<feature type="transmembrane region" description="Helical" evidence="1">
    <location>
        <begin position="7"/>
        <end position="36"/>
    </location>
</feature>
<keyword evidence="1" id="KW-0472">Membrane</keyword>
<name>A0A346AX27_9FIRM</name>
<gene>
    <name evidence="2" type="ORF">DKB62_01890</name>
</gene>
<keyword evidence="1" id="KW-1133">Transmembrane helix</keyword>
<feature type="transmembrane region" description="Helical" evidence="1">
    <location>
        <begin position="56"/>
        <end position="74"/>
    </location>
</feature>
<dbReference type="AlphaFoldDB" id="A0A346AX27"/>
<dbReference type="PROSITE" id="PS51257">
    <property type="entry name" value="PROKAR_LIPOPROTEIN"/>
    <property type="match status" value="1"/>
</dbReference>
<evidence type="ECO:0000256" key="1">
    <source>
        <dbReference type="SAM" id="Phobius"/>
    </source>
</evidence>
<proteinExistence type="predicted"/>
<organism evidence="2 3">
    <name type="scientific">Megasphaera stantonii</name>
    <dbReference type="NCBI Taxonomy" id="2144175"/>
    <lineage>
        <taxon>Bacteria</taxon>
        <taxon>Bacillati</taxon>
        <taxon>Bacillota</taxon>
        <taxon>Negativicutes</taxon>
        <taxon>Veillonellales</taxon>
        <taxon>Veillonellaceae</taxon>
        <taxon>Megasphaera</taxon>
    </lineage>
</organism>
<evidence type="ECO:0000313" key="2">
    <source>
        <dbReference type="EMBL" id="AXL20420.1"/>
    </source>
</evidence>
<dbReference type="KEGG" id="meg:DKB62_01890"/>
<reference evidence="2 3" key="1">
    <citation type="submission" date="2018-05" db="EMBL/GenBank/DDBJ databases">
        <title>Complete genome sequence of Megasphaera sp. AJH120T, isolated from the ceca of a chicken.</title>
        <authorList>
            <person name="Maki J."/>
            <person name="Looft T."/>
        </authorList>
    </citation>
    <scope>NUCLEOTIDE SEQUENCE [LARGE SCALE GENOMIC DNA]</scope>
    <source>
        <strain evidence="2 3">AJH120</strain>
    </source>
</reference>
<dbReference type="RefSeq" id="WP_107195909.1">
    <property type="nucleotide sequence ID" value="NZ_CP029462.1"/>
</dbReference>
<protein>
    <submittedName>
        <fullName evidence="2">Uncharacterized protein</fullName>
    </submittedName>
</protein>
<dbReference type="EMBL" id="CP029462">
    <property type="protein sequence ID" value="AXL20420.1"/>
    <property type="molecule type" value="Genomic_DNA"/>
</dbReference>
<accession>A0A346AX27</accession>
<evidence type="ECO:0000313" key="3">
    <source>
        <dbReference type="Proteomes" id="UP000254337"/>
    </source>
</evidence>
<dbReference type="Proteomes" id="UP000254337">
    <property type="component" value="Chromosome"/>
</dbReference>
<keyword evidence="1" id="KW-0812">Transmembrane</keyword>
<dbReference type="OrthoDB" id="9956015at2"/>
<sequence>MKFAKFILPYVLISPVSVAVFFITLFVSCIAIEFVMNGMLHALGVFSLVSQTFRNIFVSAAGSGISLIAAALFMNKAVHEMRHLQFIH</sequence>
<keyword evidence="3" id="KW-1185">Reference proteome</keyword>